<dbReference type="Gene3D" id="1.10.15.40">
    <property type="entry name" value="Electron transport complex subunit B, putative Fe-S cluster"/>
    <property type="match status" value="1"/>
</dbReference>
<dbReference type="InterPro" id="IPR035965">
    <property type="entry name" value="PAS-like_dom_sf"/>
</dbReference>
<dbReference type="RefSeq" id="WP_270453873.1">
    <property type="nucleotide sequence ID" value="NZ_JADPIE010000004.1"/>
</dbReference>
<organism evidence="7 8">
    <name type="scientific">Halonatronomonas betaini</name>
    <dbReference type="NCBI Taxonomy" id="2778430"/>
    <lineage>
        <taxon>Bacteria</taxon>
        <taxon>Bacillati</taxon>
        <taxon>Bacillota</taxon>
        <taxon>Clostridia</taxon>
        <taxon>Halanaerobiales</taxon>
        <taxon>Halarsenatibacteraceae</taxon>
        <taxon>Halonatronomonas</taxon>
    </lineage>
</organism>
<dbReference type="InterPro" id="IPR004108">
    <property type="entry name" value="Fe_hydrogenase_lsu_C"/>
</dbReference>
<keyword evidence="1" id="KW-0004">4Fe-4S</keyword>
<dbReference type="InterPro" id="IPR017896">
    <property type="entry name" value="4Fe4S_Fe-S-bd"/>
</dbReference>
<evidence type="ECO:0000313" key="7">
    <source>
        <dbReference type="EMBL" id="MBF8436945.1"/>
    </source>
</evidence>
<dbReference type="PROSITE" id="PS51656">
    <property type="entry name" value="4FE4S"/>
    <property type="match status" value="1"/>
</dbReference>
<dbReference type="AlphaFoldDB" id="A0A931F6H9"/>
<dbReference type="Pfam" id="PF04060">
    <property type="entry name" value="FeS"/>
    <property type="match status" value="1"/>
</dbReference>
<accession>A0A931F6H9</accession>
<comment type="caution">
    <text evidence="7">The sequence shown here is derived from an EMBL/GenBank/DDBJ whole genome shotgun (WGS) entry which is preliminary data.</text>
</comment>
<dbReference type="InterPro" id="IPR007202">
    <property type="entry name" value="4Fe-4S_dom"/>
</dbReference>
<sequence>MEVLIDQNVKCQDCHRCIRECSINAVGVEDEQAWTITDFCIYCGRCINVCPQGAPLPRDQSQIIKNILSGDSKTALSLAPSFYANYPDKSPEELAGALKEVGFDIIAETAQGAEILSPMLSHEVRTRKQPVISSSCPGVVNLIEKHYPELIPDLSSLLSPALIHALYLKEKYSQDLKVIFAGPCLAKIDEALNGNSSIDYILTFKQLDKILKDTGSFFAQPGKIDEYSRGRALIYPVEKGAVNATGFNIEDNQALYGSGIDECISILEDLKSGSLNSRFIELLICQGGCINGPFISRENSIARRKQAIKNIYKTRPARDNQLEHNFKPDQLSRIYTDKKIKYPEPDEMEIQEILKSIGKYSEKDETNCGGCGYNSCREKAIAIYQGLAEAEMCIPYMKKKAESLSNIIFQSSHNAIIVVTPKMIVQEFNPVAEKLFNHRDRSATGRSLYRYIDPELFQKAWQEKRKIRKQEVYYEKYDIVTEQNIFPIEEHEVIVGIFADITEKKKRQQEVKEMKKMAAEKAEDVVHKQMKIVQQIASLLGETTVETKTALYDLTRLIQEED</sequence>
<dbReference type="GO" id="GO:0046872">
    <property type="term" value="F:metal ion binding"/>
    <property type="evidence" value="ECO:0007669"/>
    <property type="project" value="UniProtKB-KW"/>
</dbReference>
<name>A0A931F6H9_9FIRM</name>
<dbReference type="EMBL" id="JADPIE010000004">
    <property type="protein sequence ID" value="MBF8436945.1"/>
    <property type="molecule type" value="Genomic_DNA"/>
</dbReference>
<evidence type="ECO:0000256" key="3">
    <source>
        <dbReference type="ARBA" id="ARBA00023004"/>
    </source>
</evidence>
<evidence type="ECO:0000256" key="1">
    <source>
        <dbReference type="ARBA" id="ARBA00022485"/>
    </source>
</evidence>
<dbReference type="Proteomes" id="UP000621436">
    <property type="component" value="Unassembled WGS sequence"/>
</dbReference>
<dbReference type="Gene3D" id="3.40.950.10">
    <property type="entry name" value="Fe-only Hydrogenase (Larger Subunit), Chain L, domain 3"/>
    <property type="match status" value="1"/>
</dbReference>
<evidence type="ECO:0000256" key="2">
    <source>
        <dbReference type="ARBA" id="ARBA00022723"/>
    </source>
</evidence>
<dbReference type="Pfam" id="PF00989">
    <property type="entry name" value="PAS"/>
    <property type="match status" value="1"/>
</dbReference>
<dbReference type="Gene3D" id="3.30.70.20">
    <property type="match status" value="1"/>
</dbReference>
<dbReference type="Pfam" id="PF00037">
    <property type="entry name" value="Fer4"/>
    <property type="match status" value="1"/>
</dbReference>
<feature type="domain" description="4Fe-4S ferredoxin-type" evidence="5">
    <location>
        <begin position="1"/>
        <end position="30"/>
    </location>
</feature>
<evidence type="ECO:0000256" key="4">
    <source>
        <dbReference type="ARBA" id="ARBA00023014"/>
    </source>
</evidence>
<dbReference type="InterPro" id="IPR017900">
    <property type="entry name" value="4Fe4S_Fe_S_CS"/>
</dbReference>
<dbReference type="PANTHER" id="PTHR11615">
    <property type="entry name" value="NITRATE, FORMATE, IRON DEHYDROGENASE"/>
    <property type="match status" value="1"/>
</dbReference>
<keyword evidence="3" id="KW-0408">Iron</keyword>
<keyword evidence="2" id="KW-0479">Metal-binding</keyword>
<dbReference type="InterPro" id="IPR050340">
    <property type="entry name" value="Cytosolic_Fe-S_CAF"/>
</dbReference>
<feature type="domain" description="4Fe-4S ferredoxin-type" evidence="5">
    <location>
        <begin position="31"/>
        <end position="60"/>
    </location>
</feature>
<dbReference type="GO" id="GO:0006355">
    <property type="term" value="P:regulation of DNA-templated transcription"/>
    <property type="evidence" value="ECO:0007669"/>
    <property type="project" value="InterPro"/>
</dbReference>
<dbReference type="InterPro" id="IPR013767">
    <property type="entry name" value="PAS_fold"/>
</dbReference>
<dbReference type="SUPFAM" id="SSF55785">
    <property type="entry name" value="PYP-like sensor domain (PAS domain)"/>
    <property type="match status" value="1"/>
</dbReference>
<evidence type="ECO:0000259" key="5">
    <source>
        <dbReference type="PROSITE" id="PS51379"/>
    </source>
</evidence>
<feature type="domain" description="4Fe-4S" evidence="6">
    <location>
        <begin position="349"/>
        <end position="410"/>
    </location>
</feature>
<dbReference type="InterPro" id="IPR009016">
    <property type="entry name" value="Fe_hydrogenase"/>
</dbReference>
<dbReference type="SUPFAM" id="SSF53920">
    <property type="entry name" value="Fe-only hydrogenase"/>
    <property type="match status" value="1"/>
</dbReference>
<dbReference type="NCBIfam" id="TIGR00229">
    <property type="entry name" value="sensory_box"/>
    <property type="match status" value="1"/>
</dbReference>
<dbReference type="GO" id="GO:0051539">
    <property type="term" value="F:4 iron, 4 sulfur cluster binding"/>
    <property type="evidence" value="ECO:0007669"/>
    <property type="project" value="UniProtKB-KW"/>
</dbReference>
<dbReference type="PROSITE" id="PS51379">
    <property type="entry name" value="4FE4S_FER_2"/>
    <property type="match status" value="2"/>
</dbReference>
<protein>
    <submittedName>
        <fullName evidence="7">PAS domain S-box protein</fullName>
    </submittedName>
</protein>
<evidence type="ECO:0000313" key="8">
    <source>
        <dbReference type="Proteomes" id="UP000621436"/>
    </source>
</evidence>
<dbReference type="Gene3D" id="3.30.450.20">
    <property type="entry name" value="PAS domain"/>
    <property type="match status" value="1"/>
</dbReference>
<evidence type="ECO:0000259" key="6">
    <source>
        <dbReference type="PROSITE" id="PS51656"/>
    </source>
</evidence>
<dbReference type="Pfam" id="PF02906">
    <property type="entry name" value="Fe_hyd_lg_C"/>
    <property type="match status" value="1"/>
</dbReference>
<keyword evidence="4" id="KW-0411">Iron-sulfur</keyword>
<dbReference type="SMART" id="SM00091">
    <property type="entry name" value="PAS"/>
    <property type="match status" value="1"/>
</dbReference>
<proteinExistence type="predicted"/>
<dbReference type="PROSITE" id="PS00198">
    <property type="entry name" value="4FE4S_FER_1"/>
    <property type="match status" value="1"/>
</dbReference>
<dbReference type="InterPro" id="IPR000014">
    <property type="entry name" value="PAS"/>
</dbReference>
<reference evidence="7" key="1">
    <citation type="submission" date="2020-11" db="EMBL/GenBank/DDBJ databases">
        <title>Halonatronomonas betainensis gen. nov., sp. nov. a novel haloalkaliphilic representative of the family Halanaerobiacae capable of betaine degradation.</title>
        <authorList>
            <person name="Boltyanskaya Y."/>
            <person name="Kevbrin V."/>
            <person name="Detkova E."/>
            <person name="Grouzdev D.S."/>
            <person name="Koziaeva V."/>
            <person name="Zhilina T."/>
        </authorList>
    </citation>
    <scope>NUCLEOTIDE SEQUENCE</scope>
    <source>
        <strain evidence="7">Z-7014</strain>
    </source>
</reference>
<dbReference type="SUPFAM" id="SSF54862">
    <property type="entry name" value="4Fe-4S ferredoxins"/>
    <property type="match status" value="1"/>
</dbReference>
<keyword evidence="8" id="KW-1185">Reference proteome</keyword>
<gene>
    <name evidence="7" type="ORF">I0Q91_07650</name>
</gene>